<dbReference type="RefSeq" id="WP_150799534.1">
    <property type="nucleotide sequence ID" value="NZ_CABVHU010000011.1"/>
</dbReference>
<sequence length="374" mass="41025">MTSPRENVLCQYHYDPLDRLTSHALTNTPERQRFYCKSRLATEIQGLMRFSIVQHGDQLLAQQRGEGDTSDSTMLAIDQQRSVLQALKANHPPQPIGYSPYGHRPVESGLLSLLGFNGERPDPVTGCYLLGNGYRAFNPALMRFNSPDSLSPFGRGGLNAYAYCAGEPVLGSDPTGHWTIASVWKGLKSLFGRTPRKLSTSTPAAAQRTADLANAPASSNTARKFSSNSNSNSNSNSSSSSSQRDHPMEYKTPRAKLNSDMFEPRHSESPKSSLASINSDSPSSFPAADGRRPSLDSISSTSSTSYTRQEQHTGQLSTFVLGESTNNAYVKILRALHRTNKSPEGRARLANKIRYIRGKNGDDILTNSDFFRRA</sequence>
<dbReference type="OrthoDB" id="5862074at2"/>
<name>A0A5E7DS10_PSEFL</name>
<dbReference type="Gene3D" id="2.180.10.10">
    <property type="entry name" value="RHS repeat-associated core"/>
    <property type="match status" value="1"/>
</dbReference>
<reference evidence="2 3" key="1">
    <citation type="submission" date="2019-09" db="EMBL/GenBank/DDBJ databases">
        <authorList>
            <person name="Chandra G."/>
            <person name="Truman W A."/>
        </authorList>
    </citation>
    <scope>NUCLEOTIDE SEQUENCE [LARGE SCALE GENOMIC DNA]</scope>
    <source>
        <strain evidence="2">PS833</strain>
    </source>
</reference>
<proteinExistence type="predicted"/>
<feature type="compositionally biased region" description="Polar residues" evidence="1">
    <location>
        <begin position="216"/>
        <end position="225"/>
    </location>
</feature>
<dbReference type="AlphaFoldDB" id="A0A5E7DS10"/>
<evidence type="ECO:0000313" key="3">
    <source>
        <dbReference type="Proteomes" id="UP000409037"/>
    </source>
</evidence>
<dbReference type="Proteomes" id="UP000409037">
    <property type="component" value="Unassembled WGS sequence"/>
</dbReference>
<accession>A0A5E7DS10</accession>
<protein>
    <recommendedName>
        <fullName evidence="4">RHS repeat-associated core domain-containing protein</fullName>
    </recommendedName>
</protein>
<dbReference type="InterPro" id="IPR022385">
    <property type="entry name" value="Rhs_assc_core"/>
</dbReference>
<feature type="region of interest" description="Disordered" evidence="1">
    <location>
        <begin position="196"/>
        <end position="313"/>
    </location>
</feature>
<organism evidence="2 3">
    <name type="scientific">Pseudomonas fluorescens</name>
    <dbReference type="NCBI Taxonomy" id="294"/>
    <lineage>
        <taxon>Bacteria</taxon>
        <taxon>Pseudomonadati</taxon>
        <taxon>Pseudomonadota</taxon>
        <taxon>Gammaproteobacteria</taxon>
        <taxon>Pseudomonadales</taxon>
        <taxon>Pseudomonadaceae</taxon>
        <taxon>Pseudomonas</taxon>
    </lineage>
</organism>
<feature type="compositionally biased region" description="Low complexity" evidence="1">
    <location>
        <begin position="226"/>
        <end position="242"/>
    </location>
</feature>
<evidence type="ECO:0008006" key="4">
    <source>
        <dbReference type="Google" id="ProtNLM"/>
    </source>
</evidence>
<gene>
    <name evidence="2" type="ORF">PS833_04155</name>
</gene>
<feature type="compositionally biased region" description="Low complexity" evidence="1">
    <location>
        <begin position="295"/>
        <end position="307"/>
    </location>
</feature>
<evidence type="ECO:0000313" key="2">
    <source>
        <dbReference type="EMBL" id="VVO20430.1"/>
    </source>
</evidence>
<feature type="compositionally biased region" description="Basic and acidic residues" evidence="1">
    <location>
        <begin position="243"/>
        <end position="252"/>
    </location>
</feature>
<evidence type="ECO:0000256" key="1">
    <source>
        <dbReference type="SAM" id="MobiDB-lite"/>
    </source>
</evidence>
<dbReference type="EMBL" id="CABVHU010000011">
    <property type="protein sequence ID" value="VVO20430.1"/>
    <property type="molecule type" value="Genomic_DNA"/>
</dbReference>
<dbReference type="NCBIfam" id="TIGR03696">
    <property type="entry name" value="Rhs_assc_core"/>
    <property type="match status" value="1"/>
</dbReference>
<feature type="compositionally biased region" description="Polar residues" evidence="1">
    <location>
        <begin position="270"/>
        <end position="284"/>
    </location>
</feature>
<dbReference type="SUPFAM" id="SSF56399">
    <property type="entry name" value="ADP-ribosylation"/>
    <property type="match status" value="1"/>
</dbReference>